<comment type="similarity">
    <text evidence="2">Belongs to the CDI family. ICK/KRP subfamily.</text>
</comment>
<dbReference type="FunFam" id="4.10.365.10:FF:000004">
    <property type="entry name" value="Cyclin-dependent kinase inhibitor 4"/>
    <property type="match status" value="1"/>
</dbReference>
<keyword evidence="4" id="KW-0539">Nucleus</keyword>
<dbReference type="InterPro" id="IPR044898">
    <property type="entry name" value="CDI_dom_sf"/>
</dbReference>
<evidence type="ECO:0000313" key="8">
    <source>
        <dbReference type="EMBL" id="KAL1217006.1"/>
    </source>
</evidence>
<feature type="region of interest" description="Disordered" evidence="6">
    <location>
        <begin position="37"/>
        <end position="142"/>
    </location>
</feature>
<comment type="caution">
    <text evidence="8">The sequence shown here is derived from an EMBL/GenBank/DDBJ whole genome shotgun (WGS) entry which is preliminary data.</text>
</comment>
<proteinExistence type="inferred from homology"/>
<feature type="domain" description="Cyclin-dependent kinase inhibitor" evidence="7">
    <location>
        <begin position="232"/>
        <end position="275"/>
    </location>
</feature>
<evidence type="ECO:0000256" key="1">
    <source>
        <dbReference type="ARBA" id="ARBA00004642"/>
    </source>
</evidence>
<evidence type="ECO:0000259" key="7">
    <source>
        <dbReference type="Pfam" id="PF02234"/>
    </source>
</evidence>
<dbReference type="GO" id="GO:0005654">
    <property type="term" value="C:nucleoplasm"/>
    <property type="evidence" value="ECO:0007669"/>
    <property type="project" value="UniProtKB-SubCell"/>
</dbReference>
<dbReference type="Pfam" id="PF02234">
    <property type="entry name" value="CDI"/>
    <property type="match status" value="1"/>
</dbReference>
<accession>A0ABD1BJ97</accession>
<dbReference type="Gene3D" id="4.10.365.10">
    <property type="entry name" value="p27"/>
    <property type="match status" value="1"/>
</dbReference>
<gene>
    <name evidence="8" type="ORF">V5N11_013931</name>
</gene>
<dbReference type="InterPro" id="IPR003175">
    <property type="entry name" value="CDI_dom"/>
</dbReference>
<dbReference type="AlphaFoldDB" id="A0ABD1BJ97"/>
<protein>
    <submittedName>
        <fullName evidence="8">Cyclin-dependent kinase inhibitor 4</fullName>
    </submittedName>
</protein>
<dbReference type="PANTHER" id="PTHR46776">
    <property type="entry name" value="CYCLIN-DEPENDENT KINASE INHIBITOR 4-RELATED"/>
    <property type="match status" value="1"/>
</dbReference>
<dbReference type="Proteomes" id="UP001558713">
    <property type="component" value="Unassembled WGS sequence"/>
</dbReference>
<evidence type="ECO:0000313" key="9">
    <source>
        <dbReference type="Proteomes" id="UP001558713"/>
    </source>
</evidence>
<feature type="compositionally biased region" description="Polar residues" evidence="6">
    <location>
        <begin position="204"/>
        <end position="217"/>
    </location>
</feature>
<keyword evidence="5" id="KW-0131">Cell cycle</keyword>
<evidence type="ECO:0000256" key="5">
    <source>
        <dbReference type="ARBA" id="ARBA00023306"/>
    </source>
</evidence>
<evidence type="ECO:0000256" key="6">
    <source>
        <dbReference type="SAM" id="MobiDB-lite"/>
    </source>
</evidence>
<feature type="compositionally biased region" description="Polar residues" evidence="6">
    <location>
        <begin position="179"/>
        <end position="193"/>
    </location>
</feature>
<sequence length="277" mass="30935">MGKYIRKSKIDGEASIALMDVSPSSLGVLTRAKSLALQQRRLQKPSSSSSSLPPTSPSPNPPSKHKKQKQKMNDCSGGGGSYLQLRSRRLQKKPPIVVIRSSKRRKQQRRKDTCGGRNPNPNKKNPQILDSIRGDGSRSDSVAESVVFGKEKGLIGEINKDLCVETSFGENFLELEQATQSFNRTTRESTPSSLIRKPEIIASPGSSTKLNNYTSESNQREESLSGSHRHLPTTPEMDEFFSGAEEEQQKQFIEKYNFDPVNEQPLPGRFEWKKVDD</sequence>
<dbReference type="InterPro" id="IPR044275">
    <property type="entry name" value="KRP"/>
</dbReference>
<name>A0ABD1BJ97_CARAN</name>
<evidence type="ECO:0000256" key="4">
    <source>
        <dbReference type="ARBA" id="ARBA00023242"/>
    </source>
</evidence>
<organism evidence="8 9">
    <name type="scientific">Cardamine amara subsp. amara</name>
    <dbReference type="NCBI Taxonomy" id="228776"/>
    <lineage>
        <taxon>Eukaryota</taxon>
        <taxon>Viridiplantae</taxon>
        <taxon>Streptophyta</taxon>
        <taxon>Embryophyta</taxon>
        <taxon>Tracheophyta</taxon>
        <taxon>Spermatophyta</taxon>
        <taxon>Magnoliopsida</taxon>
        <taxon>eudicotyledons</taxon>
        <taxon>Gunneridae</taxon>
        <taxon>Pentapetalae</taxon>
        <taxon>rosids</taxon>
        <taxon>malvids</taxon>
        <taxon>Brassicales</taxon>
        <taxon>Brassicaceae</taxon>
        <taxon>Cardamineae</taxon>
        <taxon>Cardamine</taxon>
    </lineage>
</organism>
<keyword evidence="9" id="KW-1185">Reference proteome</keyword>
<dbReference type="EMBL" id="JBANAX010000254">
    <property type="protein sequence ID" value="KAL1217006.1"/>
    <property type="molecule type" value="Genomic_DNA"/>
</dbReference>
<keyword evidence="3 8" id="KW-0649">Protein kinase inhibitor</keyword>
<dbReference type="PIRSF" id="PIRSF017811">
    <property type="entry name" value="CDK_inhib_pln"/>
    <property type="match status" value="1"/>
</dbReference>
<reference evidence="8 9" key="1">
    <citation type="submission" date="2024-04" db="EMBL/GenBank/DDBJ databases">
        <title>Genome assembly C_amara_ONT_v2.</title>
        <authorList>
            <person name="Yant L."/>
            <person name="Moore C."/>
            <person name="Slenker M."/>
        </authorList>
    </citation>
    <scope>NUCLEOTIDE SEQUENCE [LARGE SCALE GENOMIC DNA]</scope>
    <source>
        <tissue evidence="8">Leaf</tissue>
    </source>
</reference>
<feature type="region of interest" description="Disordered" evidence="6">
    <location>
        <begin position="179"/>
        <end position="236"/>
    </location>
</feature>
<dbReference type="GO" id="GO:0004860">
    <property type="term" value="F:protein kinase inhibitor activity"/>
    <property type="evidence" value="ECO:0007669"/>
    <property type="project" value="UniProtKB-KW"/>
</dbReference>
<comment type="subcellular location">
    <subcellularLocation>
        <location evidence="1">Nucleus</location>
        <location evidence="1">Nucleoplasm</location>
    </subcellularLocation>
</comment>
<evidence type="ECO:0000256" key="2">
    <source>
        <dbReference type="ARBA" id="ARBA00010274"/>
    </source>
</evidence>
<evidence type="ECO:0000256" key="3">
    <source>
        <dbReference type="ARBA" id="ARBA00023013"/>
    </source>
</evidence>